<keyword evidence="2" id="KW-0479">Metal-binding</keyword>
<protein>
    <recommendedName>
        <fullName evidence="5">U-box domain-containing protein</fullName>
    </recommendedName>
</protein>
<dbReference type="Pfam" id="PF01215">
    <property type="entry name" value="COX5B"/>
    <property type="match status" value="1"/>
</dbReference>
<dbReference type="InterPro" id="IPR011989">
    <property type="entry name" value="ARM-like"/>
</dbReference>
<dbReference type="Gene3D" id="1.25.10.10">
    <property type="entry name" value="Leucine-rich Repeat Variant"/>
    <property type="match status" value="1"/>
</dbReference>
<feature type="region of interest" description="Disordered" evidence="3">
    <location>
        <begin position="1"/>
        <end position="27"/>
    </location>
</feature>
<keyword evidence="4" id="KW-1133">Transmembrane helix</keyword>
<dbReference type="InterPro" id="IPR058678">
    <property type="entry name" value="ARM_PUB"/>
</dbReference>
<evidence type="ECO:0000256" key="3">
    <source>
        <dbReference type="SAM" id="MobiDB-lite"/>
    </source>
</evidence>
<dbReference type="Proteomes" id="UP000813462">
    <property type="component" value="Unassembled WGS sequence"/>
</dbReference>
<evidence type="ECO:0000313" key="7">
    <source>
        <dbReference type="Proteomes" id="UP000813462"/>
    </source>
</evidence>
<dbReference type="SUPFAM" id="SSF48371">
    <property type="entry name" value="ARM repeat"/>
    <property type="match status" value="1"/>
</dbReference>
<feature type="compositionally biased region" description="Polar residues" evidence="3">
    <location>
        <begin position="1"/>
        <end position="17"/>
    </location>
</feature>
<dbReference type="InterPro" id="IPR016024">
    <property type="entry name" value="ARM-type_fold"/>
</dbReference>
<feature type="binding site" evidence="2">
    <location>
        <position position="136"/>
    </location>
    <ligand>
        <name>Zn(2+)</name>
        <dbReference type="ChEBI" id="CHEBI:29105"/>
    </ligand>
</feature>
<feature type="transmembrane region" description="Helical" evidence="4">
    <location>
        <begin position="155"/>
        <end position="175"/>
    </location>
</feature>
<feature type="binding site" evidence="2">
    <location>
        <position position="139"/>
    </location>
    <ligand>
        <name>Zn(2+)</name>
        <dbReference type="ChEBI" id="CHEBI:29105"/>
    </ligand>
</feature>
<evidence type="ECO:0000259" key="5">
    <source>
        <dbReference type="Pfam" id="PF25598"/>
    </source>
</evidence>
<keyword evidence="2" id="KW-0862">Zinc</keyword>
<keyword evidence="4" id="KW-0472">Membrane</keyword>
<evidence type="ECO:0000256" key="2">
    <source>
        <dbReference type="PIRSR" id="PIRSR602124-2"/>
    </source>
</evidence>
<dbReference type="Pfam" id="PF25598">
    <property type="entry name" value="ARM_PUB"/>
    <property type="match status" value="1"/>
</dbReference>
<gene>
    <name evidence="6" type="ORF">FEM48_Zijuj06G0146600</name>
</gene>
<dbReference type="InterPro" id="IPR002124">
    <property type="entry name" value="Cyt_c_oxidase_su5b"/>
</dbReference>
<dbReference type="Gene3D" id="2.60.260.40">
    <property type="entry name" value="q5lls5 like domains"/>
    <property type="match status" value="1"/>
</dbReference>
<evidence type="ECO:0000256" key="4">
    <source>
        <dbReference type="SAM" id="Phobius"/>
    </source>
</evidence>
<keyword evidence="4" id="KW-0812">Transmembrane</keyword>
<organism evidence="6 7">
    <name type="scientific">Ziziphus jujuba var. spinosa</name>
    <dbReference type="NCBI Taxonomy" id="714518"/>
    <lineage>
        <taxon>Eukaryota</taxon>
        <taxon>Viridiplantae</taxon>
        <taxon>Streptophyta</taxon>
        <taxon>Embryophyta</taxon>
        <taxon>Tracheophyta</taxon>
        <taxon>Spermatophyta</taxon>
        <taxon>Magnoliopsida</taxon>
        <taxon>eudicotyledons</taxon>
        <taxon>Gunneridae</taxon>
        <taxon>Pentapetalae</taxon>
        <taxon>rosids</taxon>
        <taxon>fabids</taxon>
        <taxon>Rosales</taxon>
        <taxon>Rhamnaceae</taxon>
        <taxon>Paliureae</taxon>
        <taxon>Ziziphus</taxon>
    </lineage>
</organism>
<proteinExistence type="predicted"/>
<dbReference type="GO" id="GO:0006123">
    <property type="term" value="P:mitochondrial electron transport, cytochrome c to oxygen"/>
    <property type="evidence" value="ECO:0007669"/>
    <property type="project" value="InterPro"/>
</dbReference>
<accession>A0A978V9V7</accession>
<reference evidence="6" key="1">
    <citation type="journal article" date="2021" name="Front. Plant Sci.">
        <title>Chromosome-Scale Genome Assembly for Chinese Sour Jujube and Insights Into Its Genome Evolution and Domestication Signature.</title>
        <authorList>
            <person name="Shen L.-Y."/>
            <person name="Luo H."/>
            <person name="Wang X.-L."/>
            <person name="Wang X.-M."/>
            <person name="Qiu X.-J."/>
            <person name="Liu H."/>
            <person name="Zhou S.-S."/>
            <person name="Jia K.-H."/>
            <person name="Nie S."/>
            <person name="Bao Y.-T."/>
            <person name="Zhang R.-G."/>
            <person name="Yun Q.-Z."/>
            <person name="Chai Y.-H."/>
            <person name="Lu J.-Y."/>
            <person name="Li Y."/>
            <person name="Zhao S.-W."/>
            <person name="Mao J.-F."/>
            <person name="Jia S.-G."/>
            <person name="Mao Y.-M."/>
        </authorList>
    </citation>
    <scope>NUCLEOTIDE SEQUENCE</scope>
    <source>
        <strain evidence="6">AT0</strain>
        <tissue evidence="6">Leaf</tissue>
    </source>
</reference>
<dbReference type="SUPFAM" id="SSF57802">
    <property type="entry name" value="Rubredoxin-like"/>
    <property type="match status" value="1"/>
</dbReference>
<feature type="binding site" evidence="2">
    <location>
        <position position="121"/>
    </location>
    <ligand>
        <name>Zn(2+)</name>
        <dbReference type="ChEBI" id="CHEBI:29105"/>
    </ligand>
</feature>
<dbReference type="PROSITE" id="PS51359">
    <property type="entry name" value="COX5B_2"/>
    <property type="match status" value="1"/>
</dbReference>
<sequence>MWKRVVSSSSAHLQTLVSSSSTSSWRSSSIKLARRLLASSPSSSSSSPSASSTSTPFPRSSTLSSISDKNLKTKVEDVMPIATGHEREEIEADLEEAPAIVKSYYDKRIVGCPGGEGEDEHDVVWFWLEKGKPHECPVCSQYFKASTTINFNLKWLALVALLMVIEMTVIIDLAYKFLAKIKNLPSDEKLISYTVATSTCLPETVKALSGDALKSLVPTMSAVRILDTISQCLSEAQLDSHEVQQKALKTLVSITKVSPKNRNLLAETEGAIPVFLNLSKSSDSIIQTLSLSILFNLSLNPNLKQSLAEIQNIYHLNSVLVSPNSPESSRLASSLVCSLAMLDKNKAKFGVAGTVQLLVKAVSGPHGPAAHHLLSSLAELVQFHGNCTLAVRAGAVPVLIQVVKSTDGEDLAGTSLAVLCLLVRFNEGLNALRKTDGIVSLMVDVLRGRCMLSKEGASEILIRLFDESEGCVRDALRVPEFANVLADLSVRGSAKARERASLLMRKMMDAELDTYVDGSPMFFQWQ</sequence>
<dbReference type="PANTHER" id="PTHR23315">
    <property type="entry name" value="U BOX DOMAIN-CONTAINING"/>
    <property type="match status" value="1"/>
</dbReference>
<dbReference type="PANTHER" id="PTHR23315:SF254">
    <property type="entry name" value="KINESIN-ASSOCIATED PROTEIN"/>
    <property type="match status" value="1"/>
</dbReference>
<keyword evidence="1" id="KW-0833">Ubl conjugation pathway</keyword>
<dbReference type="GO" id="GO:0046872">
    <property type="term" value="F:metal ion binding"/>
    <property type="evidence" value="ECO:0007669"/>
    <property type="project" value="UniProtKB-KW"/>
</dbReference>
<feature type="binding site" evidence="2">
    <location>
        <position position="112"/>
    </location>
    <ligand>
        <name>Zn(2+)</name>
        <dbReference type="ChEBI" id="CHEBI:29105"/>
    </ligand>
</feature>
<evidence type="ECO:0000256" key="1">
    <source>
        <dbReference type="ARBA" id="ARBA00022786"/>
    </source>
</evidence>
<feature type="region of interest" description="Disordered" evidence="3">
    <location>
        <begin position="39"/>
        <end position="65"/>
    </location>
</feature>
<dbReference type="GO" id="GO:0005740">
    <property type="term" value="C:mitochondrial envelope"/>
    <property type="evidence" value="ECO:0007669"/>
    <property type="project" value="InterPro"/>
</dbReference>
<comment type="caution">
    <text evidence="6">The sequence shown here is derived from an EMBL/GenBank/DDBJ whole genome shotgun (WGS) entry which is preliminary data.</text>
</comment>
<feature type="compositionally biased region" description="Low complexity" evidence="3">
    <location>
        <begin position="18"/>
        <end position="27"/>
    </location>
</feature>
<feature type="domain" description="U-box" evidence="5">
    <location>
        <begin position="239"/>
        <end position="509"/>
    </location>
</feature>
<evidence type="ECO:0000313" key="6">
    <source>
        <dbReference type="EMBL" id="KAH7524692.1"/>
    </source>
</evidence>
<dbReference type="EMBL" id="JAEACU010000006">
    <property type="protein sequence ID" value="KAH7524692.1"/>
    <property type="molecule type" value="Genomic_DNA"/>
</dbReference>
<dbReference type="AlphaFoldDB" id="A0A978V9V7"/>
<name>A0A978V9V7_ZIZJJ</name>